<evidence type="ECO:0000259" key="1">
    <source>
        <dbReference type="Pfam" id="PF01755"/>
    </source>
</evidence>
<dbReference type="GO" id="GO:0016740">
    <property type="term" value="F:transferase activity"/>
    <property type="evidence" value="ECO:0007669"/>
    <property type="project" value="UniProtKB-KW"/>
</dbReference>
<reference evidence="2 3" key="1">
    <citation type="submission" date="2020-08" db="EMBL/GenBank/DDBJ databases">
        <title>Genomic Encyclopedia of Type Strains, Phase IV (KMG-V): Genome sequencing to study the core and pangenomes of soil and plant-associated prokaryotes.</title>
        <authorList>
            <person name="Whitman W."/>
        </authorList>
    </citation>
    <scope>NUCLEOTIDE SEQUENCE [LARGE SCALE GENOMIC DNA]</scope>
    <source>
        <strain evidence="2 3">M8UP14</strain>
    </source>
</reference>
<accession>A0A7W7ZFC4</accession>
<dbReference type="RefSeq" id="WP_184218979.1">
    <property type="nucleotide sequence ID" value="NZ_JACHIP010000004.1"/>
</dbReference>
<dbReference type="InterPro" id="IPR002654">
    <property type="entry name" value="Glyco_trans_25"/>
</dbReference>
<evidence type="ECO:0000313" key="2">
    <source>
        <dbReference type="EMBL" id="MBB5058777.1"/>
    </source>
</evidence>
<keyword evidence="2" id="KW-0808">Transferase</keyword>
<organism evidence="2 3">
    <name type="scientific">Granulicella aggregans</name>
    <dbReference type="NCBI Taxonomy" id="474949"/>
    <lineage>
        <taxon>Bacteria</taxon>
        <taxon>Pseudomonadati</taxon>
        <taxon>Acidobacteriota</taxon>
        <taxon>Terriglobia</taxon>
        <taxon>Terriglobales</taxon>
        <taxon>Acidobacteriaceae</taxon>
        <taxon>Granulicella</taxon>
    </lineage>
</organism>
<dbReference type="Proteomes" id="UP000540989">
    <property type="component" value="Unassembled WGS sequence"/>
</dbReference>
<feature type="domain" description="Glycosyl transferase family 25" evidence="1">
    <location>
        <begin position="2"/>
        <end position="184"/>
    </location>
</feature>
<comment type="caution">
    <text evidence="2">The sequence shown here is derived from an EMBL/GenBank/DDBJ whole genome shotgun (WGS) entry which is preliminary data.</text>
</comment>
<proteinExistence type="predicted"/>
<keyword evidence="3" id="KW-1185">Reference proteome</keyword>
<evidence type="ECO:0000313" key="3">
    <source>
        <dbReference type="Proteomes" id="UP000540989"/>
    </source>
</evidence>
<dbReference type="AlphaFoldDB" id="A0A7W7ZFC4"/>
<dbReference type="Pfam" id="PF01755">
    <property type="entry name" value="Glyco_transf_25"/>
    <property type="match status" value="1"/>
</dbReference>
<protein>
    <submittedName>
        <fullName evidence="2">GR25 family glycosyltransferase involved in LPS biosynthesis</fullName>
    </submittedName>
</protein>
<dbReference type="EMBL" id="JACHIP010000004">
    <property type="protein sequence ID" value="MBB5058777.1"/>
    <property type="molecule type" value="Genomic_DNA"/>
</dbReference>
<sequence length="238" mass="25965">MNLDRSTDRLASFLEINQHLSDVYRVPAVEGNALDRAKLREGGILADAMPTYTDGALGCALSHLAQWNLAATSGGFVTIAEDDAIFHDQFEALAEKVVASLPADWDIIQWGWNFDSILAFDLLPGISNSVAVFDQAKLRDNIPAFMRLPITPVAFRLQRSLGTVCQSISPAGAAKLLKHCLPIRPMEVFYPVLNRSLQNTGIDNMMNDLYPQINAYVSLPPLVVTKNDHGASTVQGNG</sequence>
<name>A0A7W7ZFC4_9BACT</name>
<gene>
    <name evidence="2" type="ORF">HDF16_003491</name>
</gene>